<sequence>MAGMRLLILGGTSFVGRAIVADALQSGAEVTLFGRGKTGADLFPDVPRRIGDRDSGDYAALQDGSWDAVVDVSGYVPRHVRQAMETLDDRVDRYLFISSHAVYVDEAGPGNDESTPRRPPERDTEKLDQDTYGRCKVACEDDVVGRYGSRATIVRSGKVAGPHDTQDTFTYWVRRAACGGRVALPGEPEQPVQVIDVRDLARLVVQLLFDERGGAFNAVGPAQPSTLAELIHTCAAAAGTQVELVPIPADTVPRLFPLVRPAWSTQQRSADKARGAGLPATPLHTTAADVLAWDRLRGQPPLRCGLSPADEEKLLREHSGSR</sequence>
<dbReference type="InterPro" id="IPR050177">
    <property type="entry name" value="Lipid_A_modif_metabolic_enz"/>
</dbReference>
<evidence type="ECO:0000313" key="3">
    <source>
        <dbReference type="EMBL" id="MBE1604830.1"/>
    </source>
</evidence>
<evidence type="ECO:0000256" key="1">
    <source>
        <dbReference type="SAM" id="MobiDB-lite"/>
    </source>
</evidence>
<dbReference type="PANTHER" id="PTHR43245:SF13">
    <property type="entry name" value="UDP-D-APIOSE_UDP-D-XYLOSE SYNTHASE 2"/>
    <property type="match status" value="1"/>
</dbReference>
<accession>A0A927RAA2</accession>
<keyword evidence="3" id="KW-0560">Oxidoreductase</keyword>
<gene>
    <name evidence="3" type="ORF">HEB94_001678</name>
</gene>
<dbReference type="Proteomes" id="UP000638648">
    <property type="component" value="Unassembled WGS sequence"/>
</dbReference>
<dbReference type="InterPro" id="IPR001509">
    <property type="entry name" value="Epimerase_deHydtase"/>
</dbReference>
<dbReference type="AlphaFoldDB" id="A0A927RAA2"/>
<evidence type="ECO:0000259" key="2">
    <source>
        <dbReference type="Pfam" id="PF01370"/>
    </source>
</evidence>
<dbReference type="EMBL" id="JADBEM010000001">
    <property type="protein sequence ID" value="MBE1604830.1"/>
    <property type="molecule type" value="Genomic_DNA"/>
</dbReference>
<protein>
    <submittedName>
        <fullName evidence="3">2'-hydroxyisoflavone reductase</fullName>
        <ecNumber evidence="3">1.3.1.45</ecNumber>
    </submittedName>
</protein>
<dbReference type="Pfam" id="PF01370">
    <property type="entry name" value="Epimerase"/>
    <property type="match status" value="1"/>
</dbReference>
<comment type="caution">
    <text evidence="3">The sequence shown here is derived from an EMBL/GenBank/DDBJ whole genome shotgun (WGS) entry which is preliminary data.</text>
</comment>
<organism evidence="3 4">
    <name type="scientific">Actinopolymorpha pittospori</name>
    <dbReference type="NCBI Taxonomy" id="648752"/>
    <lineage>
        <taxon>Bacteria</taxon>
        <taxon>Bacillati</taxon>
        <taxon>Actinomycetota</taxon>
        <taxon>Actinomycetes</taxon>
        <taxon>Propionibacteriales</taxon>
        <taxon>Actinopolymorphaceae</taxon>
        <taxon>Actinopolymorpha</taxon>
    </lineage>
</organism>
<reference evidence="3" key="1">
    <citation type="submission" date="2020-10" db="EMBL/GenBank/DDBJ databases">
        <title>Sequencing the genomes of 1000 actinobacteria strains.</title>
        <authorList>
            <person name="Klenk H.-P."/>
        </authorList>
    </citation>
    <scope>NUCLEOTIDE SEQUENCE</scope>
    <source>
        <strain evidence="3">DSM 45354</strain>
    </source>
</reference>
<feature type="compositionally biased region" description="Basic and acidic residues" evidence="1">
    <location>
        <begin position="114"/>
        <end position="128"/>
    </location>
</feature>
<evidence type="ECO:0000313" key="4">
    <source>
        <dbReference type="Proteomes" id="UP000638648"/>
    </source>
</evidence>
<feature type="region of interest" description="Disordered" evidence="1">
    <location>
        <begin position="106"/>
        <end position="128"/>
    </location>
</feature>
<dbReference type="GO" id="GO:0047526">
    <property type="term" value="F:2'-hydroxyisoflavone reductase activity"/>
    <property type="evidence" value="ECO:0007669"/>
    <property type="project" value="UniProtKB-EC"/>
</dbReference>
<dbReference type="InterPro" id="IPR036291">
    <property type="entry name" value="NAD(P)-bd_dom_sf"/>
</dbReference>
<keyword evidence="4" id="KW-1185">Reference proteome</keyword>
<proteinExistence type="predicted"/>
<feature type="domain" description="NAD-dependent epimerase/dehydratase" evidence="2">
    <location>
        <begin position="7"/>
        <end position="216"/>
    </location>
</feature>
<name>A0A927RAA2_9ACTN</name>
<dbReference type="EC" id="1.3.1.45" evidence="3"/>
<dbReference type="SUPFAM" id="SSF51735">
    <property type="entry name" value="NAD(P)-binding Rossmann-fold domains"/>
    <property type="match status" value="1"/>
</dbReference>
<dbReference type="PANTHER" id="PTHR43245">
    <property type="entry name" value="BIFUNCTIONAL POLYMYXIN RESISTANCE PROTEIN ARNA"/>
    <property type="match status" value="1"/>
</dbReference>
<dbReference type="Gene3D" id="3.40.50.720">
    <property type="entry name" value="NAD(P)-binding Rossmann-like Domain"/>
    <property type="match status" value="1"/>
</dbReference>